<sequence>MFAWLKKIVTRSRPTAAPIQGTRVPPADDLRQTLQVATVWQVVDRFLTQNPAPTPFGVHALVDAGAANLLDPSELVQVCEKIQEHGYQYPINPTLIQELNQSELLEFLRWHGQNEVEREYYANEMTLRELIQRFQADR</sequence>
<protein>
    <submittedName>
        <fullName evidence="1">Uncharacterized protein</fullName>
    </submittedName>
</protein>
<accession>A0A518HMU7</accession>
<proteinExistence type="predicted"/>
<dbReference type="Proteomes" id="UP000319004">
    <property type="component" value="Chromosome"/>
</dbReference>
<evidence type="ECO:0000313" key="2">
    <source>
        <dbReference type="Proteomes" id="UP000319004"/>
    </source>
</evidence>
<organism evidence="1 2">
    <name type="scientific">Stieleria neptunia</name>
    <dbReference type="NCBI Taxonomy" id="2527979"/>
    <lineage>
        <taxon>Bacteria</taxon>
        <taxon>Pseudomonadati</taxon>
        <taxon>Planctomycetota</taxon>
        <taxon>Planctomycetia</taxon>
        <taxon>Pirellulales</taxon>
        <taxon>Pirellulaceae</taxon>
        <taxon>Stieleria</taxon>
    </lineage>
</organism>
<keyword evidence="2" id="KW-1185">Reference proteome</keyword>
<dbReference type="AlphaFoldDB" id="A0A518HMU7"/>
<gene>
    <name evidence="1" type="ORF">Enr13x_19820</name>
</gene>
<dbReference type="EMBL" id="CP037423">
    <property type="protein sequence ID" value="QDV42139.1"/>
    <property type="molecule type" value="Genomic_DNA"/>
</dbReference>
<dbReference type="KEGG" id="snep:Enr13x_19820"/>
<name>A0A518HMU7_9BACT</name>
<dbReference type="RefSeq" id="WP_145385791.1">
    <property type="nucleotide sequence ID" value="NZ_CP037423.1"/>
</dbReference>
<reference evidence="1 2" key="1">
    <citation type="submission" date="2019-03" db="EMBL/GenBank/DDBJ databases">
        <title>Deep-cultivation of Planctomycetes and their phenomic and genomic characterization uncovers novel biology.</title>
        <authorList>
            <person name="Wiegand S."/>
            <person name="Jogler M."/>
            <person name="Boedeker C."/>
            <person name="Pinto D."/>
            <person name="Vollmers J."/>
            <person name="Rivas-Marin E."/>
            <person name="Kohn T."/>
            <person name="Peeters S.H."/>
            <person name="Heuer A."/>
            <person name="Rast P."/>
            <person name="Oberbeckmann S."/>
            <person name="Bunk B."/>
            <person name="Jeske O."/>
            <person name="Meyerdierks A."/>
            <person name="Storesund J.E."/>
            <person name="Kallscheuer N."/>
            <person name="Luecker S."/>
            <person name="Lage O.M."/>
            <person name="Pohl T."/>
            <person name="Merkel B.J."/>
            <person name="Hornburger P."/>
            <person name="Mueller R.-W."/>
            <person name="Bruemmer F."/>
            <person name="Labrenz M."/>
            <person name="Spormann A.M."/>
            <person name="Op den Camp H."/>
            <person name="Overmann J."/>
            <person name="Amann R."/>
            <person name="Jetten M.S.M."/>
            <person name="Mascher T."/>
            <person name="Medema M.H."/>
            <person name="Devos D.P."/>
            <person name="Kaster A.-K."/>
            <person name="Ovreas L."/>
            <person name="Rohde M."/>
            <person name="Galperin M.Y."/>
            <person name="Jogler C."/>
        </authorList>
    </citation>
    <scope>NUCLEOTIDE SEQUENCE [LARGE SCALE GENOMIC DNA]</scope>
    <source>
        <strain evidence="1 2">Enr13</strain>
    </source>
</reference>
<dbReference type="OrthoDB" id="268617at2"/>
<evidence type="ECO:0000313" key="1">
    <source>
        <dbReference type="EMBL" id="QDV42139.1"/>
    </source>
</evidence>